<dbReference type="EMBL" id="ABID01000001">
    <property type="protein sequence ID" value="EDQ05746.1"/>
    <property type="molecule type" value="Genomic_DNA"/>
</dbReference>
<dbReference type="Gene3D" id="3.40.630.30">
    <property type="match status" value="1"/>
</dbReference>
<dbReference type="SUPFAM" id="SSF55729">
    <property type="entry name" value="Acyl-CoA N-acyltransferases (Nat)"/>
    <property type="match status" value="1"/>
</dbReference>
<evidence type="ECO:0000313" key="2">
    <source>
        <dbReference type="Proteomes" id="UP000003257"/>
    </source>
</evidence>
<accession>A0ABP2DCS2</accession>
<dbReference type="InterPro" id="IPR016181">
    <property type="entry name" value="Acyl_CoA_acyltransferase"/>
</dbReference>
<evidence type="ECO:0000313" key="1">
    <source>
        <dbReference type="EMBL" id="EDQ05746.1"/>
    </source>
</evidence>
<gene>
    <name evidence="1" type="ORF">OIHEL45_03010</name>
</gene>
<sequence>MTAIEIRRINESDKSEWQMLWPAYNEFYEQEVENRKTDRVWQSLRGGSGEPFGFVAEQNGRLVGFTHYFFLPSTSDWGPRC</sequence>
<comment type="caution">
    <text evidence="1">The sequence shown here is derived from an EMBL/GenBank/DDBJ whole genome shotgun (WGS) entry which is preliminary data.</text>
</comment>
<name>A0ABP2DCS2_9RHOB</name>
<protein>
    <submittedName>
        <fullName evidence="1">GCN5-related N-acetyltransferase</fullName>
    </submittedName>
</protein>
<dbReference type="Proteomes" id="UP000003257">
    <property type="component" value="Unassembled WGS sequence"/>
</dbReference>
<organism evidence="1 2">
    <name type="scientific">Sulfitobacter indolifex HEL-45</name>
    <dbReference type="NCBI Taxonomy" id="391624"/>
    <lineage>
        <taxon>Bacteria</taxon>
        <taxon>Pseudomonadati</taxon>
        <taxon>Pseudomonadota</taxon>
        <taxon>Alphaproteobacteria</taxon>
        <taxon>Rhodobacterales</taxon>
        <taxon>Roseobacteraceae</taxon>
        <taxon>Sulfitobacter</taxon>
    </lineage>
</organism>
<proteinExistence type="predicted"/>
<dbReference type="RefSeq" id="WP_007117816.1">
    <property type="nucleotide sequence ID" value="NZ_ABID01000001.1"/>
</dbReference>
<reference evidence="1 2" key="1">
    <citation type="submission" date="2007-11" db="EMBL/GenBank/DDBJ databases">
        <authorList>
            <person name="Wagner-Dobler I."/>
            <person name="Ferriera S."/>
            <person name="Johnson J."/>
            <person name="Kravitz S."/>
            <person name="Beeson K."/>
            <person name="Sutton G."/>
            <person name="Rogers Y.-H."/>
            <person name="Friedman R."/>
            <person name="Frazier M."/>
            <person name="Venter J.C."/>
        </authorList>
    </citation>
    <scope>NUCLEOTIDE SEQUENCE [LARGE SCALE GENOMIC DNA]</scope>
    <source>
        <strain evidence="1 2">HEL-45</strain>
    </source>
</reference>
<keyword evidence="2" id="KW-1185">Reference proteome</keyword>